<reference evidence="7" key="1">
    <citation type="submission" date="2023-08" db="EMBL/GenBank/DDBJ databases">
        <authorList>
            <person name="Alioto T."/>
            <person name="Alioto T."/>
            <person name="Gomez Garrido J."/>
        </authorList>
    </citation>
    <scope>NUCLEOTIDE SEQUENCE</scope>
</reference>
<dbReference type="GO" id="GO:0150105">
    <property type="term" value="P:protein localization to cell-cell junction"/>
    <property type="evidence" value="ECO:0007669"/>
    <property type="project" value="TreeGrafter"/>
</dbReference>
<dbReference type="EMBL" id="OX597836">
    <property type="protein sequence ID" value="CAI9739575.1"/>
    <property type="molecule type" value="Genomic_DNA"/>
</dbReference>
<dbReference type="PROSITE" id="PS50106">
    <property type="entry name" value="PDZ"/>
    <property type="match status" value="3"/>
</dbReference>
<dbReference type="InterPro" id="IPR008145">
    <property type="entry name" value="GK/Ca_channel_bsu"/>
</dbReference>
<dbReference type="PANTHER" id="PTHR13865">
    <property type="entry name" value="TIGHT JUNCTION PROTEIN"/>
    <property type="match status" value="1"/>
</dbReference>
<sequence>MTGDNITWETHKVTLTKVDNFGFGIAVSGGRDNPHFDNGDPSIAICDVLKAGPAEGKLQINDRVISVNGLSLENVDYNTAVTLLKESGKTAHLVIRRKAIQTSSSEWESQPIKLTLSKKNRKDEFGIILGCRVFVKEIIKHSVAAEQGGLKVGDTILKINATPVDNISITDAKRLIEKTKDKLHLLITKKKTDGGRHKRQNSQPKEEIDYSSRYGILKRSLEKEDINIYRPHQSRALNEDETNSLGPGLHRMHHSHGDILPPGPGPISASRDHPNASSRYESRYMYNQEPPPPRPPLPQELDSDMIPTGKDFLHPDDFYASQVKHNNYYSDIENRGHLHENPYESREERYGTAPRQRHSDQLLESHYERSPQAHKQPYSSKEPENDIQPPVTFNRSQPTESYIGKKRSSRTEPRYVTFRKDPEVGLGLRLAGGNATGIFIASVHPGSGAEKEGLVEGDQILKVNDVEITGMTREEAVTYLLSVDGQVSISVQHKKEEYDHIMASHEAGDSFFVKAHYTFEQTESSELAFVRGEVLRIKDTLYGGVSGSWLAIKIGKNNQELQKGIIPNSSRAEKMALNQQQSLSDKELALSKQKSTSLFRRKSARRAKTLGQNHWDDVIFFNHSTKFPAYERVILTDVGYVRPVVIFGAVADIAKDRLLQDLPEKFDSPQKSGHEDDGRKNRTGVVKLSAINGVMTQNKHCLLDITPDSVEKLNFAQYYPLVIFVASETKAAMKDVRSRWAKNSSKNLKKLYEESMKLEKFYSYLFTGTIIHNSSDSWYRKLKEMIDFQQKQQIWISEKPLTDSKHDDFLFPMSTRLSMVASPETEQALNRPVDDIDTLPIKTAPLMRSSSDPSIATIDRIPAIATYPSPPNYKRKENSIPHTKEHTYSDSHQSPIRYKEDHYSSRRYQEFPQNHWKRDDRVPHTHHNPSSPPSHPEQSPSHDQKIYNDSSSYSSDSYSRYTSNPANKHDDSKLQEKFGSLFNAKRIDRNTSSHDPYRFTRSTANPVSTINVDKAKLSDLSAKYRTYSGWDYNPAQPYRADHMRPSISTRTELHLAHRSQLDSQHGAMVYGGLEPIKVHLNGPSSSVLAYSNMDSPQLVNDMKHKDNYHHTSAATAALLTADPAHESPYREHFHNESRYNETRTFSNHSYKEAQNMDNYAAPDQIYIKSNDVNNCGRESIYGSHINRPR</sequence>
<dbReference type="Gene3D" id="2.30.30.40">
    <property type="entry name" value="SH3 Domains"/>
    <property type="match status" value="1"/>
</dbReference>
<dbReference type="InterPro" id="IPR027417">
    <property type="entry name" value="P-loop_NTPase"/>
</dbReference>
<evidence type="ECO:0000256" key="3">
    <source>
        <dbReference type="SAM" id="MobiDB-lite"/>
    </source>
</evidence>
<gene>
    <name evidence="7" type="ORF">OCTVUL_1B013823</name>
</gene>
<dbReference type="Gene3D" id="2.30.42.10">
    <property type="match status" value="3"/>
</dbReference>
<feature type="domain" description="Guanylate kinase-like" evidence="5">
    <location>
        <begin position="623"/>
        <end position="787"/>
    </location>
</feature>
<dbReference type="GO" id="GO:0050839">
    <property type="term" value="F:cell adhesion molecule binding"/>
    <property type="evidence" value="ECO:0007669"/>
    <property type="project" value="TreeGrafter"/>
</dbReference>
<dbReference type="GO" id="GO:0005923">
    <property type="term" value="C:bicellular tight junction"/>
    <property type="evidence" value="ECO:0007669"/>
    <property type="project" value="TreeGrafter"/>
</dbReference>
<evidence type="ECO:0000256" key="2">
    <source>
        <dbReference type="PROSITE-ProRule" id="PRU00192"/>
    </source>
</evidence>
<feature type="region of interest" description="Disordered" evidence="3">
    <location>
        <begin position="918"/>
        <end position="973"/>
    </location>
</feature>
<evidence type="ECO:0000313" key="7">
    <source>
        <dbReference type="EMBL" id="CAI9739575.1"/>
    </source>
</evidence>
<dbReference type="PANTHER" id="PTHR13865:SF28">
    <property type="entry name" value="POLYCHAETOID, ISOFORM O"/>
    <property type="match status" value="1"/>
</dbReference>
<dbReference type="InterPro" id="IPR001478">
    <property type="entry name" value="PDZ"/>
</dbReference>
<accession>A0AA36BSI8</accession>
<feature type="domain" description="SH3" evidence="4">
    <location>
        <begin position="508"/>
        <end position="576"/>
    </location>
</feature>
<dbReference type="SUPFAM" id="SSF50156">
    <property type="entry name" value="PDZ domain-like"/>
    <property type="match status" value="3"/>
</dbReference>
<evidence type="ECO:0000256" key="1">
    <source>
        <dbReference type="ARBA" id="ARBA00022443"/>
    </source>
</evidence>
<feature type="region of interest" description="Disordered" evidence="3">
    <location>
        <begin position="331"/>
        <end position="413"/>
    </location>
</feature>
<evidence type="ECO:0000259" key="6">
    <source>
        <dbReference type="PROSITE" id="PS50106"/>
    </source>
</evidence>
<feature type="compositionally biased region" description="Pro residues" evidence="3">
    <location>
        <begin position="289"/>
        <end position="298"/>
    </location>
</feature>
<feature type="compositionally biased region" description="Basic and acidic residues" evidence="3">
    <location>
        <begin position="874"/>
        <end position="889"/>
    </location>
</feature>
<protein>
    <submittedName>
        <fullName evidence="7">Junction ZO-1 isoform X4</fullName>
    </submittedName>
</protein>
<dbReference type="CDD" id="cd06729">
    <property type="entry name" value="PDZ3_ZO1-like_domain"/>
    <property type="match status" value="1"/>
</dbReference>
<dbReference type="GO" id="GO:0005886">
    <property type="term" value="C:plasma membrane"/>
    <property type="evidence" value="ECO:0007669"/>
    <property type="project" value="TreeGrafter"/>
</dbReference>
<dbReference type="Pfam" id="PF00595">
    <property type="entry name" value="PDZ"/>
    <property type="match status" value="3"/>
</dbReference>
<evidence type="ECO:0000259" key="4">
    <source>
        <dbReference type="PROSITE" id="PS50002"/>
    </source>
</evidence>
<dbReference type="GO" id="GO:0098609">
    <property type="term" value="P:cell-cell adhesion"/>
    <property type="evidence" value="ECO:0007669"/>
    <property type="project" value="TreeGrafter"/>
</dbReference>
<feature type="compositionally biased region" description="Basic and acidic residues" evidence="3">
    <location>
        <begin position="332"/>
        <end position="350"/>
    </location>
</feature>
<dbReference type="InterPro" id="IPR036034">
    <property type="entry name" value="PDZ_sf"/>
</dbReference>
<dbReference type="SMART" id="SM00072">
    <property type="entry name" value="GuKc"/>
    <property type="match status" value="1"/>
</dbReference>
<feature type="domain" description="PDZ" evidence="6">
    <location>
        <begin position="113"/>
        <end position="191"/>
    </location>
</feature>
<dbReference type="InterPro" id="IPR008144">
    <property type="entry name" value="Guanylate_kin-like_dom"/>
</dbReference>
<organism evidence="7 8">
    <name type="scientific">Octopus vulgaris</name>
    <name type="common">Common octopus</name>
    <dbReference type="NCBI Taxonomy" id="6645"/>
    <lineage>
        <taxon>Eukaryota</taxon>
        <taxon>Metazoa</taxon>
        <taxon>Spiralia</taxon>
        <taxon>Lophotrochozoa</taxon>
        <taxon>Mollusca</taxon>
        <taxon>Cephalopoda</taxon>
        <taxon>Coleoidea</taxon>
        <taxon>Octopodiformes</taxon>
        <taxon>Octopoda</taxon>
        <taxon>Incirrata</taxon>
        <taxon>Octopodidae</taxon>
        <taxon>Octopus</taxon>
    </lineage>
</organism>
<dbReference type="Proteomes" id="UP001162480">
    <property type="component" value="Chromosome 23"/>
</dbReference>
<feature type="domain" description="PDZ" evidence="6">
    <location>
        <begin position="415"/>
        <end position="495"/>
    </location>
</feature>
<dbReference type="InterPro" id="IPR036028">
    <property type="entry name" value="SH3-like_dom_sf"/>
</dbReference>
<dbReference type="SUPFAM" id="SSF50044">
    <property type="entry name" value="SH3-domain"/>
    <property type="match status" value="1"/>
</dbReference>
<feature type="domain" description="PDZ" evidence="6">
    <location>
        <begin position="12"/>
        <end position="99"/>
    </location>
</feature>
<feature type="compositionally biased region" description="Low complexity" evidence="3">
    <location>
        <begin position="949"/>
        <end position="959"/>
    </location>
</feature>
<feature type="compositionally biased region" description="Polar residues" evidence="3">
    <location>
        <begin position="391"/>
        <end position="400"/>
    </location>
</feature>
<feature type="region of interest" description="Disordered" evidence="3">
    <location>
        <begin position="232"/>
        <end position="314"/>
    </location>
</feature>
<keyword evidence="8" id="KW-1185">Reference proteome</keyword>
<dbReference type="CDD" id="cd06728">
    <property type="entry name" value="PDZ2_ZO1-like_ds"/>
    <property type="match status" value="1"/>
</dbReference>
<proteinExistence type="predicted"/>
<dbReference type="PROSITE" id="PS50052">
    <property type="entry name" value="GUANYLATE_KINASE_2"/>
    <property type="match status" value="1"/>
</dbReference>
<dbReference type="GO" id="GO:0045216">
    <property type="term" value="P:cell-cell junction organization"/>
    <property type="evidence" value="ECO:0007669"/>
    <property type="project" value="TreeGrafter"/>
</dbReference>
<dbReference type="Gene3D" id="3.40.50.300">
    <property type="entry name" value="P-loop containing nucleotide triphosphate hydrolases"/>
    <property type="match status" value="1"/>
</dbReference>
<evidence type="ECO:0000313" key="8">
    <source>
        <dbReference type="Proteomes" id="UP001162480"/>
    </source>
</evidence>
<dbReference type="SMART" id="SM00326">
    <property type="entry name" value="SH3"/>
    <property type="match status" value="1"/>
</dbReference>
<feature type="region of interest" description="Disordered" evidence="3">
    <location>
        <begin position="861"/>
        <end position="896"/>
    </location>
</feature>
<dbReference type="Pfam" id="PF00625">
    <property type="entry name" value="Guanylate_kin"/>
    <property type="match status" value="1"/>
</dbReference>
<feature type="compositionally biased region" description="Basic and acidic residues" evidence="3">
    <location>
        <begin position="357"/>
        <end position="371"/>
    </location>
</feature>
<dbReference type="AlphaFoldDB" id="A0AA36BSI8"/>
<evidence type="ECO:0000259" key="5">
    <source>
        <dbReference type="PROSITE" id="PS50052"/>
    </source>
</evidence>
<dbReference type="CDD" id="cd06727">
    <property type="entry name" value="PDZ1_ZO1-like"/>
    <property type="match status" value="1"/>
</dbReference>
<keyword evidence="1 2" id="KW-0728">SH3 domain</keyword>
<dbReference type="PROSITE" id="PS50002">
    <property type="entry name" value="SH3"/>
    <property type="match status" value="1"/>
</dbReference>
<dbReference type="SUPFAM" id="SSF52540">
    <property type="entry name" value="P-loop containing nucleoside triphosphate hydrolases"/>
    <property type="match status" value="1"/>
</dbReference>
<dbReference type="InterPro" id="IPR001452">
    <property type="entry name" value="SH3_domain"/>
</dbReference>
<name>A0AA36BSI8_OCTVU</name>
<dbReference type="SMART" id="SM00228">
    <property type="entry name" value="PDZ"/>
    <property type="match status" value="3"/>
</dbReference>
<dbReference type="FunFam" id="2.30.42.10:FF:000029">
    <property type="entry name" value="tight junction protein ZO-1 isoform X1"/>
    <property type="match status" value="1"/>
</dbReference>